<dbReference type="InterPro" id="IPR026406">
    <property type="entry name" value="Ver/Plancto_CHP"/>
</dbReference>
<protein>
    <recommendedName>
        <fullName evidence="4">DUF2513 domain-containing protein</fullName>
    </recommendedName>
</protein>
<evidence type="ECO:0000313" key="3">
    <source>
        <dbReference type="Proteomes" id="UP001320876"/>
    </source>
</evidence>
<evidence type="ECO:0008006" key="4">
    <source>
        <dbReference type="Google" id="ProtNLM"/>
    </source>
</evidence>
<name>A0ABT3GHT4_9BACT</name>
<reference evidence="2 3" key="1">
    <citation type="submission" date="2022-10" db="EMBL/GenBank/DDBJ databases">
        <title>Luteolibacter arcticus strain CCTCC AB 2014275, whole genome shotgun sequencing project.</title>
        <authorList>
            <person name="Zhao G."/>
            <person name="Shen L."/>
        </authorList>
    </citation>
    <scope>NUCLEOTIDE SEQUENCE [LARGE SCALE GENOMIC DNA]</scope>
    <source>
        <strain evidence="2 3">CCTCC AB 2014275</strain>
    </source>
</reference>
<dbReference type="Proteomes" id="UP001320876">
    <property type="component" value="Unassembled WGS sequence"/>
</dbReference>
<evidence type="ECO:0000256" key="1">
    <source>
        <dbReference type="SAM" id="MobiDB-lite"/>
    </source>
</evidence>
<dbReference type="RefSeq" id="WP_264487161.1">
    <property type="nucleotide sequence ID" value="NZ_JAPDDT010000003.1"/>
</dbReference>
<keyword evidence="3" id="KW-1185">Reference proteome</keyword>
<feature type="region of interest" description="Disordered" evidence="1">
    <location>
        <begin position="121"/>
        <end position="140"/>
    </location>
</feature>
<gene>
    <name evidence="2" type="ORF">OKA05_10870</name>
</gene>
<organism evidence="2 3">
    <name type="scientific">Luteolibacter arcticus</name>
    <dbReference type="NCBI Taxonomy" id="1581411"/>
    <lineage>
        <taxon>Bacteria</taxon>
        <taxon>Pseudomonadati</taxon>
        <taxon>Verrucomicrobiota</taxon>
        <taxon>Verrucomicrobiia</taxon>
        <taxon>Verrucomicrobiales</taxon>
        <taxon>Verrucomicrobiaceae</taxon>
        <taxon>Luteolibacter</taxon>
    </lineage>
</organism>
<dbReference type="EMBL" id="JAPDDT010000003">
    <property type="protein sequence ID" value="MCW1923056.1"/>
    <property type="molecule type" value="Genomic_DNA"/>
</dbReference>
<sequence>MKSPYFEDAVEVILEREKRYDELAYYFLKEALNFTFKRVAEGNGGELRHVTGKELSLGFRDLALQDFGQGAAELMRGWGVHGSADVGEMVFLLIDEWIFGKQDSDTKEDFADVFAFDDAIVAPPHTDPTEETPGDGPVRE</sequence>
<comment type="caution">
    <text evidence="2">The sequence shown here is derived from an EMBL/GenBank/DDBJ whole genome shotgun (WGS) entry which is preliminary data.</text>
</comment>
<proteinExistence type="predicted"/>
<accession>A0ABT3GHT4</accession>
<dbReference type="NCBIfam" id="TIGR04138">
    <property type="entry name" value="Plancto_Ver_chp"/>
    <property type="match status" value="1"/>
</dbReference>
<evidence type="ECO:0000313" key="2">
    <source>
        <dbReference type="EMBL" id="MCW1923056.1"/>
    </source>
</evidence>